<evidence type="ECO:0000313" key="13">
    <source>
        <dbReference type="Proteomes" id="UP000009256"/>
    </source>
</evidence>
<evidence type="ECO:0000256" key="9">
    <source>
        <dbReference type="HAMAP-Rule" id="MF_00306"/>
    </source>
</evidence>
<dbReference type="GO" id="GO:0005525">
    <property type="term" value="F:GTP binding"/>
    <property type="evidence" value="ECO:0007669"/>
    <property type="project" value="UniProtKB-UniRule"/>
</dbReference>
<dbReference type="PROSITE" id="PS00300">
    <property type="entry name" value="SRP54"/>
    <property type="match status" value="1"/>
</dbReference>
<organism evidence="12 13">
    <name type="scientific">Caldicellulosiruptor acetigenus (strain ATCC 700853 / DSM 12137 / I77R1B)</name>
    <name type="common">Caldicellulosiruptor kristjanssonii</name>
    <dbReference type="NCBI Taxonomy" id="632335"/>
    <lineage>
        <taxon>Bacteria</taxon>
        <taxon>Bacillati</taxon>
        <taxon>Bacillota</taxon>
        <taxon>Bacillota incertae sedis</taxon>
        <taxon>Caldicellulosiruptorales</taxon>
        <taxon>Caldicellulosiruptoraceae</taxon>
        <taxon>Caldicellulosiruptor</taxon>
    </lineage>
</organism>
<comment type="subunit">
    <text evidence="9">Part of the signal recognition particle protein translocation system, which is composed of SRP and FtsY.</text>
</comment>
<dbReference type="InterPro" id="IPR000897">
    <property type="entry name" value="SRP54_GTPase_dom"/>
</dbReference>
<comment type="similarity">
    <text evidence="1 9">Belongs to the GTP-binding SRP family. SRP54 subfamily.</text>
</comment>
<dbReference type="Pfam" id="PF02881">
    <property type="entry name" value="SRP54_N"/>
    <property type="match status" value="1"/>
</dbReference>
<gene>
    <name evidence="9" type="primary">ffh</name>
    <name evidence="12" type="ordered locus">Calkr_0953</name>
</gene>
<dbReference type="GO" id="GO:0048500">
    <property type="term" value="C:signal recognition particle"/>
    <property type="evidence" value="ECO:0007669"/>
    <property type="project" value="UniProtKB-UniRule"/>
</dbReference>
<dbReference type="OrthoDB" id="9804720at2"/>
<evidence type="ECO:0000256" key="10">
    <source>
        <dbReference type="SAM" id="Coils"/>
    </source>
</evidence>
<proteinExistence type="inferred from homology"/>
<dbReference type="InterPro" id="IPR004125">
    <property type="entry name" value="Signal_recog_particle_SRP54_M"/>
</dbReference>
<dbReference type="InterPro" id="IPR003593">
    <property type="entry name" value="AAA+_ATPase"/>
</dbReference>
<evidence type="ECO:0000256" key="6">
    <source>
        <dbReference type="ARBA" id="ARBA00023135"/>
    </source>
</evidence>
<dbReference type="SUPFAM" id="SSF52540">
    <property type="entry name" value="P-loop containing nucleoside triphosphate hydrolases"/>
    <property type="match status" value="1"/>
</dbReference>
<dbReference type="GO" id="GO:0003924">
    <property type="term" value="F:GTPase activity"/>
    <property type="evidence" value="ECO:0007669"/>
    <property type="project" value="UniProtKB-UniRule"/>
</dbReference>
<dbReference type="Proteomes" id="UP000009256">
    <property type="component" value="Chromosome"/>
</dbReference>
<feature type="binding site" evidence="9">
    <location>
        <begin position="247"/>
        <end position="250"/>
    </location>
    <ligand>
        <name>GTP</name>
        <dbReference type="ChEBI" id="CHEBI:37565"/>
    </ligand>
</feature>
<dbReference type="NCBIfam" id="TIGR00959">
    <property type="entry name" value="ffh"/>
    <property type="match status" value="1"/>
</dbReference>
<sequence>MFSSLSEKLQDVFKRLKGKGKLTEKDIKDAMKEVKLALLEADVNYKVVKDFINTVTQKAVGEEVLESLTPAQQVIKIVYDEMVNLLGGSDTKLTFSPSGFSIYMMVGLQGSGKTTTAGKLAGLLKKQGKNPLLVACDIYRPAAIKQLEVVAQKVGVKCFADYNSKDAVKIAKEGIEFAKANRCDVAIVDTAGRLHINQELMDELVSIKNAIKPTEILLVLDAMTGQDAVNVATAFNEQLGIDGIIMTKLDGDTRGGAALSVKAITGKPIKFAGVGEKMEDLEAFHPDRMASRILGMGDILTLIEKAQEAIDQKKAEELEKKLRSMQFTLEDFLDQLKQIKKMGPLSQIISMIPGIKLKGDVDFDAGEKELKKIEAIINSMTKEERQDPSIINSSRKRRIAMGSGTTVQDVNRLLKQFEDMKKMMKQFSNPNFAKKGKFKFPFM</sequence>
<name>E4S513_CALA7</name>
<evidence type="ECO:0000256" key="5">
    <source>
        <dbReference type="ARBA" id="ARBA00023134"/>
    </source>
</evidence>
<feature type="domain" description="SRP54-type proteins GTP-binding" evidence="11">
    <location>
        <begin position="268"/>
        <end position="281"/>
    </location>
</feature>
<dbReference type="InterPro" id="IPR042101">
    <property type="entry name" value="SRP54_N_sf"/>
</dbReference>
<evidence type="ECO:0000256" key="1">
    <source>
        <dbReference type="ARBA" id="ARBA00005450"/>
    </source>
</evidence>
<dbReference type="SUPFAM" id="SSF47446">
    <property type="entry name" value="Signal peptide-binding domain"/>
    <property type="match status" value="1"/>
</dbReference>
<keyword evidence="6 9" id="KW-0733">Signal recognition particle</keyword>
<evidence type="ECO:0000256" key="8">
    <source>
        <dbReference type="ARBA" id="ARBA00048027"/>
    </source>
</evidence>
<dbReference type="Gene3D" id="3.40.50.300">
    <property type="entry name" value="P-loop containing nucleotide triphosphate hydrolases"/>
    <property type="match status" value="1"/>
</dbReference>
<keyword evidence="3 9" id="KW-0378">Hydrolase</keyword>
<keyword evidence="2 9" id="KW-0547">Nucleotide-binding</keyword>
<protein>
    <recommendedName>
        <fullName evidence="9">Signal recognition particle protein</fullName>
        <ecNumber evidence="9">3.6.5.4</ecNumber>
    </recommendedName>
    <alternativeName>
        <fullName evidence="9">Fifty-four homolog</fullName>
    </alternativeName>
</protein>
<comment type="function">
    <text evidence="9">Involved in targeting and insertion of nascent membrane proteins into the cytoplasmic membrane. Binds to the hydrophobic signal sequence of the ribosome-nascent chain (RNC) as it emerges from the ribosomes. The SRP-RNC complex is then targeted to the cytoplasmic membrane where it interacts with the SRP receptor FtsY.</text>
</comment>
<feature type="coiled-coil region" evidence="10">
    <location>
        <begin position="303"/>
        <end position="335"/>
    </location>
</feature>
<comment type="subcellular location">
    <subcellularLocation>
        <location evidence="9">Cytoplasm</location>
    </subcellularLocation>
    <text evidence="9">The SRP-RNC complex is targeted to the cytoplasmic membrane.</text>
</comment>
<evidence type="ECO:0000256" key="4">
    <source>
        <dbReference type="ARBA" id="ARBA00022884"/>
    </source>
</evidence>
<dbReference type="EMBL" id="CP002326">
    <property type="protein sequence ID" value="ADQ40467.1"/>
    <property type="molecule type" value="Genomic_DNA"/>
</dbReference>
<dbReference type="eggNOG" id="COG0541">
    <property type="taxonomic scope" value="Bacteria"/>
</dbReference>
<dbReference type="Gene3D" id="1.10.260.30">
    <property type="entry name" value="Signal recognition particle, SRP54 subunit, M-domain"/>
    <property type="match status" value="1"/>
</dbReference>
<dbReference type="KEGG" id="cki:Calkr_0953"/>
<reference evidence="12 13" key="2">
    <citation type="journal article" date="2011" name="J. Bacteriol.">
        <title>Complete genome sequences for the anaerobic, extremely thermophilic plant biomass-degrading bacteria Caldicellulosiruptor hydrothermalis, Caldicellulosiruptor kristjanssonii, Caldicellulosiruptor kronotskyensis, Caldicellulosiruptor owensenis, and Caldicellulosiruptor lactoaceticus.</title>
        <authorList>
            <person name="Blumer-Schuette S.E."/>
            <person name="Ozdemir I."/>
            <person name="Mistry D."/>
            <person name="Lucas S."/>
            <person name="Lapidus A."/>
            <person name="Cheng J.F."/>
            <person name="Goodwin L.A."/>
            <person name="Pitluck S."/>
            <person name="Land M.L."/>
            <person name="Hauser L.J."/>
            <person name="Woyke T."/>
            <person name="Mikhailova N."/>
            <person name="Pati A."/>
            <person name="Kyrpides N.C."/>
            <person name="Ivanova N."/>
            <person name="Detter J.C."/>
            <person name="Walston-Davenport K."/>
            <person name="Han S."/>
            <person name="Adams M.W."/>
            <person name="Kelly R.M."/>
        </authorList>
    </citation>
    <scope>NUCLEOTIDE SEQUENCE [LARGE SCALE GENOMIC DNA]</scope>
    <source>
        <strain evidence="13">ATCC 700853 / DSM 12137 / I77R1B</strain>
    </source>
</reference>
<reference key="1">
    <citation type="submission" date="2010-11" db="EMBL/GenBank/DDBJ databases">
        <title>Complete sequence of chromosome of Caldicellulosiruptor kristjanssonii 177R1B.</title>
        <authorList>
            <consortium name="US DOE Joint Genome Institute"/>
            <person name="Lucas S."/>
            <person name="Copeland A."/>
            <person name="Lapidus A."/>
            <person name="Cheng J.-F."/>
            <person name="Bruce D."/>
            <person name="Goodwin L."/>
            <person name="Pitluck S."/>
            <person name="Davenport K."/>
            <person name="Detter J.C."/>
            <person name="Han C."/>
            <person name="Tapia R."/>
            <person name="Land M."/>
            <person name="Hauser L."/>
            <person name="Jeffries C."/>
            <person name="Kyrpides N."/>
            <person name="Ivanova N."/>
            <person name="Mikhailova N."/>
            <person name="Blumer-Schuette S.E."/>
            <person name="Kelly R.M."/>
            <person name="Woyke T."/>
        </authorList>
    </citation>
    <scope>NUCLEOTIDE SEQUENCE</scope>
    <source>
        <strain>177R1B</strain>
    </source>
</reference>
<dbReference type="InterPro" id="IPR022941">
    <property type="entry name" value="SRP54"/>
</dbReference>
<dbReference type="Pfam" id="PF00448">
    <property type="entry name" value="SRP54"/>
    <property type="match status" value="1"/>
</dbReference>
<dbReference type="AlphaFoldDB" id="E4S513"/>
<dbReference type="InterPro" id="IPR036891">
    <property type="entry name" value="Signal_recog_part_SRP54_M_sf"/>
</dbReference>
<dbReference type="HAMAP" id="MF_00306">
    <property type="entry name" value="SRP54"/>
    <property type="match status" value="1"/>
</dbReference>
<dbReference type="RefSeq" id="WP_013432284.1">
    <property type="nucleotide sequence ID" value="NC_014721.1"/>
</dbReference>
<evidence type="ECO:0000256" key="2">
    <source>
        <dbReference type="ARBA" id="ARBA00022741"/>
    </source>
</evidence>
<keyword evidence="10" id="KW-0175">Coiled coil</keyword>
<feature type="binding site" evidence="9">
    <location>
        <begin position="107"/>
        <end position="114"/>
    </location>
    <ligand>
        <name>GTP</name>
        <dbReference type="ChEBI" id="CHEBI:37565"/>
    </ligand>
</feature>
<evidence type="ECO:0000313" key="12">
    <source>
        <dbReference type="EMBL" id="ADQ40467.1"/>
    </source>
</evidence>
<dbReference type="GO" id="GO:0006614">
    <property type="term" value="P:SRP-dependent cotranslational protein targeting to membrane"/>
    <property type="evidence" value="ECO:0007669"/>
    <property type="project" value="InterPro"/>
</dbReference>
<accession>E4S513</accession>
<dbReference type="GO" id="GO:0008312">
    <property type="term" value="F:7S RNA binding"/>
    <property type="evidence" value="ECO:0007669"/>
    <property type="project" value="InterPro"/>
</dbReference>
<dbReference type="STRING" id="632335.Calkr_0953"/>
<dbReference type="SMART" id="SM00962">
    <property type="entry name" value="SRP54"/>
    <property type="match status" value="1"/>
</dbReference>
<dbReference type="InterPro" id="IPR027417">
    <property type="entry name" value="P-loop_NTPase"/>
</dbReference>
<evidence type="ECO:0000256" key="7">
    <source>
        <dbReference type="ARBA" id="ARBA00023274"/>
    </source>
</evidence>
<feature type="binding site" evidence="9">
    <location>
        <begin position="189"/>
        <end position="193"/>
    </location>
    <ligand>
        <name>GTP</name>
        <dbReference type="ChEBI" id="CHEBI:37565"/>
    </ligand>
</feature>
<dbReference type="HOGENOM" id="CLU_009301_6_0_9"/>
<comment type="catalytic activity">
    <reaction evidence="8 9">
        <text>GTP + H2O = GDP + phosphate + H(+)</text>
        <dbReference type="Rhea" id="RHEA:19669"/>
        <dbReference type="ChEBI" id="CHEBI:15377"/>
        <dbReference type="ChEBI" id="CHEBI:15378"/>
        <dbReference type="ChEBI" id="CHEBI:37565"/>
        <dbReference type="ChEBI" id="CHEBI:43474"/>
        <dbReference type="ChEBI" id="CHEBI:58189"/>
        <dbReference type="EC" id="3.6.5.4"/>
    </reaction>
</comment>
<dbReference type="PANTHER" id="PTHR11564:SF5">
    <property type="entry name" value="SIGNAL RECOGNITION PARTICLE SUBUNIT SRP54"/>
    <property type="match status" value="1"/>
</dbReference>
<dbReference type="Gene3D" id="1.20.120.140">
    <property type="entry name" value="Signal recognition particle SRP54, nucleotide-binding domain"/>
    <property type="match status" value="1"/>
</dbReference>
<dbReference type="SMART" id="SM00382">
    <property type="entry name" value="AAA"/>
    <property type="match status" value="1"/>
</dbReference>
<dbReference type="FunFam" id="3.40.50.300:FF:000022">
    <property type="entry name" value="Signal recognition particle 54 kDa subunit"/>
    <property type="match status" value="1"/>
</dbReference>
<dbReference type="PANTHER" id="PTHR11564">
    <property type="entry name" value="SIGNAL RECOGNITION PARTICLE 54K PROTEIN SRP54"/>
    <property type="match status" value="1"/>
</dbReference>
<keyword evidence="5 9" id="KW-0342">GTP-binding</keyword>
<keyword evidence="7 9" id="KW-0687">Ribonucleoprotein</keyword>
<dbReference type="InterPro" id="IPR013822">
    <property type="entry name" value="Signal_recog_particl_SRP54_hlx"/>
</dbReference>
<dbReference type="EC" id="3.6.5.4" evidence="9"/>
<dbReference type="InterPro" id="IPR004780">
    <property type="entry name" value="SRP"/>
</dbReference>
<keyword evidence="9" id="KW-0963">Cytoplasm</keyword>
<keyword evidence="13" id="KW-1185">Reference proteome</keyword>
<keyword evidence="4 9" id="KW-0694">RNA-binding</keyword>
<dbReference type="SMART" id="SM00963">
    <property type="entry name" value="SRP54_N"/>
    <property type="match status" value="1"/>
</dbReference>
<dbReference type="CDD" id="cd18539">
    <property type="entry name" value="SRP_G"/>
    <property type="match status" value="1"/>
</dbReference>
<dbReference type="Pfam" id="PF02978">
    <property type="entry name" value="SRP_SPB"/>
    <property type="match status" value="1"/>
</dbReference>
<evidence type="ECO:0000256" key="3">
    <source>
        <dbReference type="ARBA" id="ARBA00022801"/>
    </source>
</evidence>
<evidence type="ECO:0000259" key="11">
    <source>
        <dbReference type="PROSITE" id="PS00300"/>
    </source>
</evidence>
<comment type="domain">
    <text evidence="9">Composed of three domains: the N-terminal N domain, which is responsible for interactions with the ribosome, the central G domain, which binds GTP, and the C-terminal M domain, which binds the RNA and the signal sequence of the RNC.</text>
</comment>